<keyword evidence="3" id="KW-0732">Signal</keyword>
<feature type="transmembrane region" description="Helical" evidence="2">
    <location>
        <begin position="437"/>
        <end position="455"/>
    </location>
</feature>
<feature type="transmembrane region" description="Helical" evidence="2">
    <location>
        <begin position="211"/>
        <end position="230"/>
    </location>
</feature>
<evidence type="ECO:0000313" key="5">
    <source>
        <dbReference type="Proteomes" id="UP000789595"/>
    </source>
</evidence>
<keyword evidence="2" id="KW-0472">Membrane</keyword>
<keyword evidence="2" id="KW-0812">Transmembrane</keyword>
<evidence type="ECO:0008006" key="6">
    <source>
        <dbReference type="Google" id="ProtNLM"/>
    </source>
</evidence>
<keyword evidence="2" id="KW-1133">Transmembrane helix</keyword>
<feature type="transmembrane region" description="Helical" evidence="2">
    <location>
        <begin position="85"/>
        <end position="105"/>
    </location>
</feature>
<dbReference type="EMBL" id="CAKKNE010000004">
    <property type="protein sequence ID" value="CAH0373411.1"/>
    <property type="molecule type" value="Genomic_DNA"/>
</dbReference>
<organism evidence="4 5">
    <name type="scientific">Pelagomonas calceolata</name>
    <dbReference type="NCBI Taxonomy" id="35677"/>
    <lineage>
        <taxon>Eukaryota</taxon>
        <taxon>Sar</taxon>
        <taxon>Stramenopiles</taxon>
        <taxon>Ochrophyta</taxon>
        <taxon>Pelagophyceae</taxon>
        <taxon>Pelagomonadales</taxon>
        <taxon>Pelagomonadaceae</taxon>
        <taxon>Pelagomonas</taxon>
    </lineage>
</organism>
<evidence type="ECO:0000256" key="1">
    <source>
        <dbReference type="SAM" id="MobiDB-lite"/>
    </source>
</evidence>
<feature type="signal peptide" evidence="3">
    <location>
        <begin position="1"/>
        <end position="30"/>
    </location>
</feature>
<sequence length="478" mass="49024">MERPAAPVEMPGMRLPRGLLALYTLGALEAAVPLVAQVQWLDAHGVGQAQQLRVFALGYACFSLRPVYGALADALATRYGARGRVLAYVAASFGGVLCHCTLAVTRSVASFAVGYALLCACQACAETCLGARLADVVASGVGAGRAQAEATAARWLGTLLASCVGFAMYRCDHAIPSPATAFLAAAACPLVGVVVALTASDTTPISMKRDAQSPVPLLIAVQVACAWVSAKGALATTIWCVSGAGLAVVFIAVLCYRRKTTALEEPLLAAEKPGLWRAGPFLVAVAAAPSASEVLANVRYERFQGRPCVLPLVNAGGALAAMIVCLVCVRRPPATRKAAAVAVFVAAGARLAQLPAARNVVYATLGNVVDSAGGALLGVAATTFALKAAAGSERRGAVYGAYLAAYDSGGAASGWLAVFLATKCRTEPDHPASVRRYLYVAAAASLIPLAFLPLVPVPEPPREESSDESSDDDVSLVL</sequence>
<feature type="transmembrane region" description="Helical" evidence="2">
    <location>
        <begin position="236"/>
        <end position="255"/>
    </location>
</feature>
<accession>A0A8J2SRW3</accession>
<evidence type="ECO:0000256" key="2">
    <source>
        <dbReference type="SAM" id="Phobius"/>
    </source>
</evidence>
<gene>
    <name evidence="4" type="ORF">PECAL_4P06050</name>
</gene>
<dbReference type="AlphaFoldDB" id="A0A8J2SRW3"/>
<dbReference type="InterPro" id="IPR036259">
    <property type="entry name" value="MFS_trans_sf"/>
</dbReference>
<feature type="transmembrane region" description="Helical" evidence="2">
    <location>
        <begin position="312"/>
        <end position="329"/>
    </location>
</feature>
<evidence type="ECO:0000256" key="3">
    <source>
        <dbReference type="SAM" id="SignalP"/>
    </source>
</evidence>
<protein>
    <recommendedName>
        <fullName evidence="6">Major facilitator superfamily associated domain-containing protein</fullName>
    </recommendedName>
</protein>
<keyword evidence="5" id="KW-1185">Reference proteome</keyword>
<feature type="compositionally biased region" description="Acidic residues" evidence="1">
    <location>
        <begin position="465"/>
        <end position="478"/>
    </location>
</feature>
<comment type="caution">
    <text evidence="4">The sequence shown here is derived from an EMBL/GenBank/DDBJ whole genome shotgun (WGS) entry which is preliminary data.</text>
</comment>
<dbReference type="SUPFAM" id="SSF103473">
    <property type="entry name" value="MFS general substrate transporter"/>
    <property type="match status" value="1"/>
</dbReference>
<name>A0A8J2SRW3_9STRA</name>
<evidence type="ECO:0000313" key="4">
    <source>
        <dbReference type="EMBL" id="CAH0373411.1"/>
    </source>
</evidence>
<proteinExistence type="predicted"/>
<feature type="transmembrane region" description="Helical" evidence="2">
    <location>
        <begin position="275"/>
        <end position="292"/>
    </location>
</feature>
<feature type="chain" id="PRO_5035144372" description="Major facilitator superfamily associated domain-containing protein" evidence="3">
    <location>
        <begin position="31"/>
        <end position="478"/>
    </location>
</feature>
<reference evidence="4" key="1">
    <citation type="submission" date="2021-11" db="EMBL/GenBank/DDBJ databases">
        <authorList>
            <consortium name="Genoscope - CEA"/>
            <person name="William W."/>
        </authorList>
    </citation>
    <scope>NUCLEOTIDE SEQUENCE</scope>
</reference>
<feature type="region of interest" description="Disordered" evidence="1">
    <location>
        <begin position="458"/>
        <end position="478"/>
    </location>
</feature>
<feature type="transmembrane region" description="Helical" evidence="2">
    <location>
        <begin position="52"/>
        <end position="73"/>
    </location>
</feature>
<dbReference type="OrthoDB" id="434240at2759"/>
<feature type="transmembrane region" description="Helical" evidence="2">
    <location>
        <begin position="181"/>
        <end position="199"/>
    </location>
</feature>
<dbReference type="Proteomes" id="UP000789595">
    <property type="component" value="Unassembled WGS sequence"/>
</dbReference>